<evidence type="ECO:0000313" key="1">
    <source>
        <dbReference type="EMBL" id="EYC39220.1"/>
    </source>
</evidence>
<proteinExistence type="predicted"/>
<dbReference type="AlphaFoldDB" id="A0A016WHU9"/>
<accession>A0A016WHU9</accession>
<reference evidence="2" key="1">
    <citation type="journal article" date="2015" name="Nat. Genet.">
        <title>The genome and transcriptome of the zoonotic hookworm Ancylostoma ceylanicum identify infection-specific gene families.</title>
        <authorList>
            <person name="Schwarz E.M."/>
            <person name="Hu Y."/>
            <person name="Antoshechkin I."/>
            <person name="Miller M.M."/>
            <person name="Sternberg P.W."/>
            <person name="Aroian R.V."/>
        </authorList>
    </citation>
    <scope>NUCLEOTIDE SEQUENCE</scope>
    <source>
        <strain evidence="2">HY135</strain>
    </source>
</reference>
<name>A0A016WHU9_9BILA</name>
<dbReference type="EMBL" id="JARK01000268">
    <property type="protein sequence ID" value="EYC39220.1"/>
    <property type="molecule type" value="Genomic_DNA"/>
</dbReference>
<organism evidence="1 2">
    <name type="scientific">Ancylostoma ceylanicum</name>
    <dbReference type="NCBI Taxonomy" id="53326"/>
    <lineage>
        <taxon>Eukaryota</taxon>
        <taxon>Metazoa</taxon>
        <taxon>Ecdysozoa</taxon>
        <taxon>Nematoda</taxon>
        <taxon>Chromadorea</taxon>
        <taxon>Rhabditida</taxon>
        <taxon>Rhabditina</taxon>
        <taxon>Rhabditomorpha</taxon>
        <taxon>Strongyloidea</taxon>
        <taxon>Ancylostomatidae</taxon>
        <taxon>Ancylostomatinae</taxon>
        <taxon>Ancylostoma</taxon>
    </lineage>
</organism>
<comment type="caution">
    <text evidence="1">The sequence shown here is derived from an EMBL/GenBank/DDBJ whole genome shotgun (WGS) entry which is preliminary data.</text>
</comment>
<dbReference type="Proteomes" id="UP000024635">
    <property type="component" value="Unassembled WGS sequence"/>
</dbReference>
<protein>
    <submittedName>
        <fullName evidence="1">Uncharacterized protein</fullName>
    </submittedName>
</protein>
<gene>
    <name evidence="1" type="primary">Acey_s0668.g1346</name>
    <name evidence="1" type="ORF">Y032_0668g1346</name>
</gene>
<dbReference type="OrthoDB" id="7951431at2759"/>
<evidence type="ECO:0000313" key="2">
    <source>
        <dbReference type="Proteomes" id="UP000024635"/>
    </source>
</evidence>
<sequence>MVRGGISGLGKTKLVFRRQGVEIDAELHSKRILEDAVIPWAEWNARDIEWAFHQYCTPAQGTGVLWDQSFVFLDEGCLAIELARSQPSGCRGLIYLGAKSLLFQTQVIGFAQVIA</sequence>
<keyword evidence="2" id="KW-1185">Reference proteome</keyword>